<evidence type="ECO:0000313" key="2">
    <source>
        <dbReference type="EMBL" id="MPC55081.1"/>
    </source>
</evidence>
<evidence type="ECO:0000256" key="1">
    <source>
        <dbReference type="SAM" id="Phobius"/>
    </source>
</evidence>
<keyword evidence="1" id="KW-0812">Transmembrane</keyword>
<comment type="caution">
    <text evidence="2">The sequence shown here is derived from an EMBL/GenBank/DDBJ whole genome shotgun (WGS) entry which is preliminary data.</text>
</comment>
<organism evidence="2 3">
    <name type="scientific">Portunus trituberculatus</name>
    <name type="common">Swimming crab</name>
    <name type="synonym">Neptunus trituberculatus</name>
    <dbReference type="NCBI Taxonomy" id="210409"/>
    <lineage>
        <taxon>Eukaryota</taxon>
        <taxon>Metazoa</taxon>
        <taxon>Ecdysozoa</taxon>
        <taxon>Arthropoda</taxon>
        <taxon>Crustacea</taxon>
        <taxon>Multicrustacea</taxon>
        <taxon>Malacostraca</taxon>
        <taxon>Eumalacostraca</taxon>
        <taxon>Eucarida</taxon>
        <taxon>Decapoda</taxon>
        <taxon>Pleocyemata</taxon>
        <taxon>Brachyura</taxon>
        <taxon>Eubrachyura</taxon>
        <taxon>Portunoidea</taxon>
        <taxon>Portunidae</taxon>
        <taxon>Portuninae</taxon>
        <taxon>Portunus</taxon>
    </lineage>
</organism>
<name>A0A5B7G545_PORTR</name>
<accession>A0A5B7G545</accession>
<reference evidence="2 3" key="1">
    <citation type="submission" date="2019-05" db="EMBL/GenBank/DDBJ databases">
        <title>Another draft genome of Portunus trituberculatus and its Hox gene families provides insights of decapod evolution.</title>
        <authorList>
            <person name="Jeong J.-H."/>
            <person name="Song I."/>
            <person name="Kim S."/>
            <person name="Choi T."/>
            <person name="Kim D."/>
            <person name="Ryu S."/>
            <person name="Kim W."/>
        </authorList>
    </citation>
    <scope>NUCLEOTIDE SEQUENCE [LARGE SCALE GENOMIC DNA]</scope>
    <source>
        <tissue evidence="2">Muscle</tissue>
    </source>
</reference>
<dbReference type="AlphaFoldDB" id="A0A5B7G545"/>
<keyword evidence="1" id="KW-1133">Transmembrane helix</keyword>
<dbReference type="Proteomes" id="UP000324222">
    <property type="component" value="Unassembled WGS sequence"/>
</dbReference>
<evidence type="ECO:0000313" key="3">
    <source>
        <dbReference type="Proteomes" id="UP000324222"/>
    </source>
</evidence>
<feature type="transmembrane region" description="Helical" evidence="1">
    <location>
        <begin position="16"/>
        <end position="34"/>
    </location>
</feature>
<protein>
    <submittedName>
        <fullName evidence="2">Uncharacterized protein</fullName>
    </submittedName>
</protein>
<gene>
    <name evidence="2" type="ORF">E2C01_049014</name>
</gene>
<feature type="transmembrane region" description="Helical" evidence="1">
    <location>
        <begin position="41"/>
        <end position="59"/>
    </location>
</feature>
<proteinExistence type="predicted"/>
<sequence>MCKEALKIASSSVEDILLVLLMLLWFVVLTLLVGEVCGPPGLLNVLVLVAVVIDGAVLVELSVQEPPLMLEEEVVVMVAVVRVAVELTEFVSPFPPMLTVTVTGPLPLLHRKLCN</sequence>
<keyword evidence="3" id="KW-1185">Reference proteome</keyword>
<keyword evidence="1" id="KW-0472">Membrane</keyword>
<dbReference type="EMBL" id="VSRR010012871">
    <property type="protein sequence ID" value="MPC55081.1"/>
    <property type="molecule type" value="Genomic_DNA"/>
</dbReference>